<evidence type="ECO:0000259" key="1">
    <source>
        <dbReference type="Pfam" id="PF18741"/>
    </source>
</evidence>
<dbReference type="Pfam" id="PF18741">
    <property type="entry name" value="MTES_1575"/>
    <property type="match status" value="1"/>
</dbReference>
<dbReference type="STRING" id="1122247.GCA_000379865_03530"/>
<dbReference type="eggNOG" id="COG2852">
    <property type="taxonomic scope" value="Bacteria"/>
</dbReference>
<dbReference type="InterPro" id="IPR011335">
    <property type="entry name" value="Restrct_endonuc-II-like"/>
</dbReference>
<name>K5BCK4_MYCHD</name>
<dbReference type="Proteomes" id="UP000006265">
    <property type="component" value="Unassembled WGS sequence"/>
</dbReference>
<organism evidence="2 3">
    <name type="scientific">Mycolicibacterium hassiacum (strain DSM 44199 / CIP 105218 / JCM 12690 / 3849)</name>
    <name type="common">Mycobacterium hassiacum</name>
    <dbReference type="NCBI Taxonomy" id="1122247"/>
    <lineage>
        <taxon>Bacteria</taxon>
        <taxon>Bacillati</taxon>
        <taxon>Actinomycetota</taxon>
        <taxon>Actinomycetes</taxon>
        <taxon>Mycobacteriales</taxon>
        <taxon>Mycobacteriaceae</taxon>
        <taxon>Mycolicibacterium</taxon>
    </lineage>
</organism>
<accession>K5BCK4</accession>
<proteinExistence type="predicted"/>
<dbReference type="SUPFAM" id="SSF52980">
    <property type="entry name" value="Restriction endonuclease-like"/>
    <property type="match status" value="1"/>
</dbReference>
<evidence type="ECO:0000313" key="2">
    <source>
        <dbReference type="EMBL" id="EKF25275.1"/>
    </source>
</evidence>
<keyword evidence="3" id="KW-1185">Reference proteome</keyword>
<protein>
    <recommendedName>
        <fullName evidence="1">Restriction endonuclease type II-like domain-containing protein</fullName>
    </recommendedName>
</protein>
<evidence type="ECO:0000313" key="3">
    <source>
        <dbReference type="Proteomes" id="UP000006265"/>
    </source>
</evidence>
<reference evidence="2 3" key="1">
    <citation type="journal article" date="2012" name="J. Bacteriol.">
        <title>Genome sequence of Mycobacterium hassiacum DSM 44199, a rare source of heat-stable mycobacterial proteins.</title>
        <authorList>
            <person name="Tiago I."/>
            <person name="Maranha A."/>
            <person name="Mendes V."/>
            <person name="Alarico S."/>
            <person name="Moynihan P.J."/>
            <person name="Clarke A.J."/>
            <person name="Macedo-Ribeiro S."/>
            <person name="Pereira P.J."/>
            <person name="Empadinhas N."/>
        </authorList>
    </citation>
    <scope>NUCLEOTIDE SEQUENCE [LARGE SCALE GENOMIC DNA]</scope>
    <source>
        <strain evidence="3">DSM 44199 / CIP 105218 / JCM 12690 / 3849</strain>
    </source>
</reference>
<dbReference type="InterPro" id="IPR049468">
    <property type="entry name" value="Restrct_endonuc-II-like_dom"/>
</dbReference>
<dbReference type="EMBL" id="AMRA01000019">
    <property type="protein sequence ID" value="EKF25275.1"/>
    <property type="molecule type" value="Genomic_DNA"/>
</dbReference>
<dbReference type="PATRIC" id="fig|1122247.3.peg.679"/>
<dbReference type="AlphaFoldDB" id="K5BCK4"/>
<gene>
    <name evidence="2" type="ORF">C731_0707</name>
</gene>
<sequence>MIVASSALAAGSVTRQDLRRRYRKIHRNIYAPADMHLTPKDRALAAWLWSQGQATLVGVSAAAWLGSRWIPDDAPAEIARVRYAAPPGIVVRGDALADDEVCVRGSLDCTTPARTGYDIGRRIPGDLGVIRVDALLNATGCTVDEIAAIADRYPGARGIRLLRETLTLADGGAESPKETELRLLLIRAGLPRPVTQIKVGNRRVDMGYPELKVGVEYDGAQHWTDPDEHAADIDRLEYLAAQGWTIIRVSARQLRYRPAEIVRRVGDALLSRSATTVR</sequence>
<comment type="caution">
    <text evidence="2">The sequence shown here is derived from an EMBL/GenBank/DDBJ whole genome shotgun (WGS) entry which is preliminary data.</text>
</comment>
<dbReference type="Gene3D" id="3.40.960.10">
    <property type="entry name" value="VSR Endonuclease"/>
    <property type="match status" value="1"/>
</dbReference>
<feature type="domain" description="Restriction endonuclease type II-like" evidence="1">
    <location>
        <begin position="185"/>
        <end position="269"/>
    </location>
</feature>